<dbReference type="InterPro" id="IPR000182">
    <property type="entry name" value="GNAT_dom"/>
</dbReference>
<evidence type="ECO:0000259" key="1">
    <source>
        <dbReference type="PROSITE" id="PS51186"/>
    </source>
</evidence>
<keyword evidence="3" id="KW-1185">Reference proteome</keyword>
<name>B8FFC9_DESAL</name>
<dbReference type="AlphaFoldDB" id="B8FFC9"/>
<dbReference type="InterPro" id="IPR053144">
    <property type="entry name" value="Acetyltransferase_Butenolide"/>
</dbReference>
<feature type="domain" description="N-acetyltransferase" evidence="1">
    <location>
        <begin position="10"/>
        <end position="135"/>
    </location>
</feature>
<evidence type="ECO:0000313" key="2">
    <source>
        <dbReference type="EMBL" id="ACL04189.1"/>
    </source>
</evidence>
<protein>
    <submittedName>
        <fullName evidence="2">GCN5-related N-acetyltransferase</fullName>
    </submittedName>
</protein>
<dbReference type="KEGG" id="dal:Dalk_2496"/>
<gene>
    <name evidence="2" type="ordered locus">Dalk_2496</name>
</gene>
<sequence length="135" mass="15181">MVMEWKHLDYVISDDKSLINPAAVHGFLRTSYWAADRSLEIVQKSIENSLCFGVYLDGEQVGFARAVTDGATTAFLADVIIEQSHRGRGLGKKVVAAAMEHPQIAELTHILKTKDAHGLYEQFGFIRSEFMIKRR</sequence>
<evidence type="ECO:0000313" key="3">
    <source>
        <dbReference type="Proteomes" id="UP000000739"/>
    </source>
</evidence>
<dbReference type="PANTHER" id="PTHR43233">
    <property type="entry name" value="FAMILY N-ACETYLTRANSFERASE, PUTATIVE (AFU_ORTHOLOGUE AFUA_6G03350)-RELATED"/>
    <property type="match status" value="1"/>
</dbReference>
<dbReference type="GO" id="GO:0016747">
    <property type="term" value="F:acyltransferase activity, transferring groups other than amino-acyl groups"/>
    <property type="evidence" value="ECO:0007669"/>
    <property type="project" value="InterPro"/>
</dbReference>
<organism evidence="2 3">
    <name type="scientific">Desulfatibacillum aliphaticivorans</name>
    <dbReference type="NCBI Taxonomy" id="218208"/>
    <lineage>
        <taxon>Bacteria</taxon>
        <taxon>Pseudomonadati</taxon>
        <taxon>Thermodesulfobacteriota</taxon>
        <taxon>Desulfobacteria</taxon>
        <taxon>Desulfobacterales</taxon>
        <taxon>Desulfatibacillaceae</taxon>
        <taxon>Desulfatibacillum</taxon>
    </lineage>
</organism>
<dbReference type="Gene3D" id="3.40.630.30">
    <property type="match status" value="1"/>
</dbReference>
<dbReference type="PANTHER" id="PTHR43233:SF1">
    <property type="entry name" value="FAMILY N-ACETYLTRANSFERASE, PUTATIVE (AFU_ORTHOLOGUE AFUA_6G03350)-RELATED"/>
    <property type="match status" value="1"/>
</dbReference>
<dbReference type="EMBL" id="CP001322">
    <property type="protein sequence ID" value="ACL04189.1"/>
    <property type="molecule type" value="Genomic_DNA"/>
</dbReference>
<dbReference type="HOGENOM" id="CLU_086503_2_1_7"/>
<dbReference type="Proteomes" id="UP000000739">
    <property type="component" value="Chromosome"/>
</dbReference>
<accession>B8FFC9</accession>
<dbReference type="SUPFAM" id="SSF55729">
    <property type="entry name" value="Acyl-CoA N-acyltransferases (Nat)"/>
    <property type="match status" value="1"/>
</dbReference>
<dbReference type="CDD" id="cd04301">
    <property type="entry name" value="NAT_SF"/>
    <property type="match status" value="1"/>
</dbReference>
<dbReference type="PROSITE" id="PS51186">
    <property type="entry name" value="GNAT"/>
    <property type="match status" value="1"/>
</dbReference>
<reference evidence="2 3" key="1">
    <citation type="journal article" date="2012" name="Environ. Microbiol.">
        <title>The genome sequence of Desulfatibacillum alkenivorans AK-01: a blueprint for anaerobic alkane oxidation.</title>
        <authorList>
            <person name="Callaghan A.V."/>
            <person name="Morris B.E."/>
            <person name="Pereira I.A."/>
            <person name="McInerney M.J."/>
            <person name="Austin R.N."/>
            <person name="Groves J.T."/>
            <person name="Kukor J.J."/>
            <person name="Suflita J.M."/>
            <person name="Young L.Y."/>
            <person name="Zylstra G.J."/>
            <person name="Wawrik B."/>
        </authorList>
    </citation>
    <scope>NUCLEOTIDE SEQUENCE [LARGE SCALE GENOMIC DNA]</scope>
    <source>
        <strain evidence="2 3">AK-01</strain>
    </source>
</reference>
<proteinExistence type="predicted"/>
<dbReference type="InterPro" id="IPR016181">
    <property type="entry name" value="Acyl_CoA_acyltransferase"/>
</dbReference>
<dbReference type="Pfam" id="PF00583">
    <property type="entry name" value="Acetyltransf_1"/>
    <property type="match status" value="1"/>
</dbReference>
<dbReference type="eggNOG" id="COG0454">
    <property type="taxonomic scope" value="Bacteria"/>
</dbReference>